<organism evidence="1">
    <name type="scientific">Hexamita inflata</name>
    <dbReference type="NCBI Taxonomy" id="28002"/>
    <lineage>
        <taxon>Eukaryota</taxon>
        <taxon>Metamonada</taxon>
        <taxon>Diplomonadida</taxon>
        <taxon>Hexamitidae</taxon>
        <taxon>Hexamitinae</taxon>
        <taxon>Hexamita</taxon>
    </lineage>
</organism>
<dbReference type="AlphaFoldDB" id="A0AA86VA04"/>
<proteinExistence type="predicted"/>
<sequence length="276" mass="32744">MQKIQSFLSALCIKKSQKVSLEVLQHNQMLKRVSSGFQSWKQQKYQIFYYFRGLTSVLEEGIDVVKKGPKMIDVFYDNIYYQESIILIKKFPIRFGPNKTLKQQPLLKLANYYNSLNTQRQRKLQIQQSKLRSNQLIQLHYKSCVQTQSNVDIYNRQTIAYCILTTQRNQSICSYQFSGRKEDYIVARVFLQQQMSYYQKYNKSFGGEISHIASKTVNMPIQLIPFQTKSYQEQTILNMQQNMKILNFQFFQSNECSEMSKILIAIALKKYNLYYI</sequence>
<reference evidence="2 3" key="2">
    <citation type="submission" date="2024-07" db="EMBL/GenBank/DDBJ databases">
        <authorList>
            <person name="Akdeniz Z."/>
        </authorList>
    </citation>
    <scope>NUCLEOTIDE SEQUENCE [LARGE SCALE GENOMIC DNA]</scope>
</reference>
<keyword evidence="3" id="KW-1185">Reference proteome</keyword>
<name>A0AA86VA04_9EUKA</name>
<dbReference type="EMBL" id="CATOUU010000931">
    <property type="protein sequence ID" value="CAI9960613.1"/>
    <property type="molecule type" value="Genomic_DNA"/>
</dbReference>
<dbReference type="Proteomes" id="UP001642409">
    <property type="component" value="Unassembled WGS sequence"/>
</dbReference>
<gene>
    <name evidence="1" type="ORF">HINF_LOCUS48258</name>
    <name evidence="2" type="ORF">HINF_LOCUS7994</name>
</gene>
<evidence type="ECO:0000313" key="3">
    <source>
        <dbReference type="Proteomes" id="UP001642409"/>
    </source>
</evidence>
<evidence type="ECO:0000313" key="1">
    <source>
        <dbReference type="EMBL" id="CAI9960613.1"/>
    </source>
</evidence>
<dbReference type="EMBL" id="CAXDID020000016">
    <property type="protein sequence ID" value="CAL5984195.1"/>
    <property type="molecule type" value="Genomic_DNA"/>
</dbReference>
<accession>A0AA86VA04</accession>
<protein>
    <submittedName>
        <fullName evidence="2">Hypothetical_protein</fullName>
    </submittedName>
</protein>
<comment type="caution">
    <text evidence="1">The sequence shown here is derived from an EMBL/GenBank/DDBJ whole genome shotgun (WGS) entry which is preliminary data.</text>
</comment>
<evidence type="ECO:0000313" key="2">
    <source>
        <dbReference type="EMBL" id="CAL5984195.1"/>
    </source>
</evidence>
<reference evidence="1" key="1">
    <citation type="submission" date="2023-06" db="EMBL/GenBank/DDBJ databases">
        <authorList>
            <person name="Kurt Z."/>
        </authorList>
    </citation>
    <scope>NUCLEOTIDE SEQUENCE</scope>
</reference>